<evidence type="ECO:0000313" key="2">
    <source>
        <dbReference type="EMBL" id="RAL47989.1"/>
    </source>
</evidence>
<proteinExistence type="predicted"/>
<feature type="region of interest" description="Disordered" evidence="1">
    <location>
        <begin position="131"/>
        <end position="156"/>
    </location>
</feature>
<dbReference type="Proteomes" id="UP000249390">
    <property type="component" value="Unassembled WGS sequence"/>
</dbReference>
<evidence type="ECO:0000256" key="1">
    <source>
        <dbReference type="SAM" id="MobiDB-lite"/>
    </source>
</evidence>
<keyword evidence="3" id="KW-1185">Reference proteome</keyword>
<dbReference type="EMBL" id="NQVE01000105">
    <property type="protein sequence ID" value="RAL47989.1"/>
    <property type="molecule type" value="Genomic_DNA"/>
</dbReference>
<dbReference type="AlphaFoldDB" id="A0A328DUB6"/>
<name>A0A328DUB6_9ASTE</name>
<protein>
    <submittedName>
        <fullName evidence="2">Uncharacterized protein</fullName>
    </submittedName>
</protein>
<accession>A0A328DUB6</accession>
<sequence length="156" mass="18044">MKEDPFKLLNEKNLVLHFNALEERISPSDEPIWYNHSDVEDAPFFVSKIRPLAIDLSRCSKISMDLPKVFKRRKLFSPSQIVTRSKAKVLSSCKSILPSDRYLSESDVVSDFEGTLDNIYRPIKGQKQLDFSLQAPKTKKKGRQRTKAQKKKKTMQ</sequence>
<evidence type="ECO:0000313" key="3">
    <source>
        <dbReference type="Proteomes" id="UP000249390"/>
    </source>
</evidence>
<comment type="caution">
    <text evidence="2">The sequence shown here is derived from an EMBL/GenBank/DDBJ whole genome shotgun (WGS) entry which is preliminary data.</text>
</comment>
<feature type="compositionally biased region" description="Basic residues" evidence="1">
    <location>
        <begin position="137"/>
        <end position="156"/>
    </location>
</feature>
<gene>
    <name evidence="2" type="ORF">DM860_016190</name>
</gene>
<reference evidence="2 3" key="1">
    <citation type="submission" date="2018-06" db="EMBL/GenBank/DDBJ databases">
        <title>The Genome of Cuscuta australis (Dodder) Provides Insight into the Evolution of Plant Parasitism.</title>
        <authorList>
            <person name="Liu H."/>
        </authorList>
    </citation>
    <scope>NUCLEOTIDE SEQUENCE [LARGE SCALE GENOMIC DNA]</scope>
    <source>
        <strain evidence="3">cv. Yunnan</strain>
        <tissue evidence="2">Vines</tissue>
    </source>
</reference>
<organism evidence="2 3">
    <name type="scientific">Cuscuta australis</name>
    <dbReference type="NCBI Taxonomy" id="267555"/>
    <lineage>
        <taxon>Eukaryota</taxon>
        <taxon>Viridiplantae</taxon>
        <taxon>Streptophyta</taxon>
        <taxon>Embryophyta</taxon>
        <taxon>Tracheophyta</taxon>
        <taxon>Spermatophyta</taxon>
        <taxon>Magnoliopsida</taxon>
        <taxon>eudicotyledons</taxon>
        <taxon>Gunneridae</taxon>
        <taxon>Pentapetalae</taxon>
        <taxon>asterids</taxon>
        <taxon>lamiids</taxon>
        <taxon>Solanales</taxon>
        <taxon>Convolvulaceae</taxon>
        <taxon>Cuscuteae</taxon>
        <taxon>Cuscuta</taxon>
        <taxon>Cuscuta subgen. Grammica</taxon>
        <taxon>Cuscuta sect. Cleistogrammica</taxon>
    </lineage>
</organism>